<dbReference type="EMBL" id="JAAGMQ010000431">
    <property type="protein sequence ID" value="NEC34499.1"/>
    <property type="molecule type" value="Genomic_DNA"/>
</dbReference>
<evidence type="ECO:0008006" key="3">
    <source>
        <dbReference type="Google" id="ProtNLM"/>
    </source>
</evidence>
<feature type="non-terminal residue" evidence="1">
    <location>
        <position position="1"/>
    </location>
</feature>
<gene>
    <name evidence="1" type="ORF">G3I66_15115</name>
</gene>
<dbReference type="Proteomes" id="UP000475666">
    <property type="component" value="Unassembled WGS sequence"/>
</dbReference>
<proteinExistence type="predicted"/>
<reference evidence="1 2" key="1">
    <citation type="submission" date="2020-01" db="EMBL/GenBank/DDBJ databases">
        <title>Insect and environment-associated Actinomycetes.</title>
        <authorList>
            <person name="Currrie C."/>
            <person name="Chevrette M."/>
            <person name="Carlson C."/>
            <person name="Stubbendieck R."/>
            <person name="Wendt-Pienkowski E."/>
        </authorList>
    </citation>
    <scope>NUCLEOTIDE SEQUENCE [LARGE SCALE GENOMIC DNA]</scope>
    <source>
        <strain evidence="1 2">SID7739</strain>
    </source>
</reference>
<organism evidence="1 2">
    <name type="scientific">Streptomyces rubrogriseus</name>
    <dbReference type="NCBI Taxonomy" id="194673"/>
    <lineage>
        <taxon>Bacteria</taxon>
        <taxon>Bacillati</taxon>
        <taxon>Actinomycetota</taxon>
        <taxon>Actinomycetes</taxon>
        <taxon>Kitasatosporales</taxon>
        <taxon>Streptomycetaceae</taxon>
        <taxon>Streptomyces</taxon>
        <taxon>Streptomyces violaceoruber group</taxon>
    </lineage>
</organism>
<feature type="non-terminal residue" evidence="1">
    <location>
        <position position="312"/>
    </location>
</feature>
<evidence type="ECO:0000313" key="2">
    <source>
        <dbReference type="Proteomes" id="UP000475666"/>
    </source>
</evidence>
<sequence>VRLGDLRADEAREARARHGVPDGALAEPDAGHPLTIRLLSEVRAALPGPPAPVPVTRDEVFTAYLDLMCLRVAARLADENGLHGTAVRRLAAKVSGQVHEAARRSLGPGQGGLDRDSFETLFPCGPAPARLGGGTGWAPAVLAEGLFVPAGSGYRFAHEELADWIQGTHLDLDGALRALVHRRDTPLGTHTLPVPHHRIGSVAEALLLLARQHGVPQLALTLEELVHALDLDPHSWWAARLLAEALTRVPDAAPYTDVLRLLADGIADRAEDGQPTPQVFGPGFWTAPRVPEATRLDLLRRLVLADGPPHEP</sequence>
<protein>
    <recommendedName>
        <fullName evidence="3">Serine protease</fullName>
    </recommendedName>
</protein>
<comment type="caution">
    <text evidence="1">The sequence shown here is derived from an EMBL/GenBank/DDBJ whole genome shotgun (WGS) entry which is preliminary data.</text>
</comment>
<accession>A0A6G3TCM7</accession>
<name>A0A6G3TCM7_9ACTN</name>
<evidence type="ECO:0000313" key="1">
    <source>
        <dbReference type="EMBL" id="NEC34499.1"/>
    </source>
</evidence>
<dbReference type="AlphaFoldDB" id="A0A6G3TCM7"/>